<evidence type="ECO:0000256" key="1">
    <source>
        <dbReference type="SAM" id="MobiDB-lite"/>
    </source>
</evidence>
<feature type="compositionally biased region" description="Basic and acidic residues" evidence="1">
    <location>
        <begin position="437"/>
        <end position="451"/>
    </location>
</feature>
<comment type="caution">
    <text evidence="2">The sequence shown here is derived from an EMBL/GenBank/DDBJ whole genome shotgun (WGS) entry which is preliminary data.</text>
</comment>
<feature type="region of interest" description="Disordered" evidence="1">
    <location>
        <begin position="430"/>
        <end position="451"/>
    </location>
</feature>
<gene>
    <name evidence="2" type="ORF">DdX_20190</name>
</gene>
<accession>A0AAD4MGL7</accession>
<name>A0AAD4MGL7_9BILA</name>
<organism evidence="2 3">
    <name type="scientific">Ditylenchus destructor</name>
    <dbReference type="NCBI Taxonomy" id="166010"/>
    <lineage>
        <taxon>Eukaryota</taxon>
        <taxon>Metazoa</taxon>
        <taxon>Ecdysozoa</taxon>
        <taxon>Nematoda</taxon>
        <taxon>Chromadorea</taxon>
        <taxon>Rhabditida</taxon>
        <taxon>Tylenchina</taxon>
        <taxon>Tylenchomorpha</taxon>
        <taxon>Sphaerularioidea</taxon>
        <taxon>Anguinidae</taxon>
        <taxon>Anguininae</taxon>
        <taxon>Ditylenchus</taxon>
    </lineage>
</organism>
<dbReference type="Proteomes" id="UP001201812">
    <property type="component" value="Unassembled WGS sequence"/>
</dbReference>
<dbReference type="AlphaFoldDB" id="A0AAD4MGL7"/>
<evidence type="ECO:0000313" key="3">
    <source>
        <dbReference type="Proteomes" id="UP001201812"/>
    </source>
</evidence>
<proteinExistence type="predicted"/>
<dbReference type="EMBL" id="JAKKPZ010000529">
    <property type="protein sequence ID" value="KAI1694281.1"/>
    <property type="molecule type" value="Genomic_DNA"/>
</dbReference>
<evidence type="ECO:0000313" key="2">
    <source>
        <dbReference type="EMBL" id="KAI1694281.1"/>
    </source>
</evidence>
<sequence>MFNKYLSSEEYNEWIVRNGYSKEIPFEGRIAEKESTESGHATYVLRANVYQDPNNRNGVDMSIFYANVELKDDNWPLFQHFIRLLTDPFIYIRSLSLYPQKYVLSLFAGAMNPDRDRLQCKWLNIRFHGDTQKFIVWIKDHVRCDEFKIYGNSDSNYDEELLDLFLTGAPCTSTMNVADYDLSKVIVNFVQKFTDLKNRAEFQVLESIQGDDQDRVVVEALKRNCAEFIAQEDKYEERHGTRQEIRFINNDIEKKLTLNTIAQAINKKAEELKEKSGKWSEILADVSKAQIAQLPGIDEELTHNIGKVIESAYQDLANKAYQKLKTPEKDKIVGKWVDQAYNGLALVTASGEKVKPNAFKFTQPLHLKIGLQIAAGPYDEKMCQFRSNFLTRIAWANMRDSQQIFVYCSYLKSLGRFVLKRSCQRGQRKNRRGIVSGREKTKSERQCKEIR</sequence>
<keyword evidence="3" id="KW-1185">Reference proteome</keyword>
<protein>
    <submittedName>
        <fullName evidence="2">Uncharacterized protein</fullName>
    </submittedName>
</protein>
<reference evidence="2" key="1">
    <citation type="submission" date="2022-01" db="EMBL/GenBank/DDBJ databases">
        <title>Genome Sequence Resource for Two Populations of Ditylenchus destructor, the Migratory Endoparasitic Phytonematode.</title>
        <authorList>
            <person name="Zhang H."/>
            <person name="Lin R."/>
            <person name="Xie B."/>
        </authorList>
    </citation>
    <scope>NUCLEOTIDE SEQUENCE</scope>
    <source>
        <strain evidence="2">BazhouSP</strain>
    </source>
</reference>